<evidence type="ECO:0000313" key="4">
    <source>
        <dbReference type="Proteomes" id="UP000029096"/>
    </source>
</evidence>
<dbReference type="EMBL" id="JGYP01000004">
    <property type="protein sequence ID" value="KFI45115.1"/>
    <property type="molecule type" value="Genomic_DNA"/>
</dbReference>
<dbReference type="Proteomes" id="UP000029096">
    <property type="component" value="Unassembled WGS sequence"/>
</dbReference>
<protein>
    <recommendedName>
        <fullName evidence="5">DUF805 domain-containing protein</fullName>
    </recommendedName>
</protein>
<sequence>MNENDLNNFGGNPGTQPSSEPAQFQDASGSQTSYGAPTSDPGFTTPQTQGESWQQTPSFNGAAPAAQQYTAPQDGSQYATPQQPASQYTSPQPAPQYTAPQADSQYTSPEAGYAGQPPMAGMQPGAYTVAVPFDQPYYGCPPVEAISRFFRKYVTFSGRASRSEFWWMQLFLFLAEIVASILDSVIFGGMNRSSGSGPQVFEAIFGLAVFVPQIALMVRRLHDSNKSGAWFVLPYGLLFGGLIIFIVFLAGGAILDGDLDGRGITGGAVIGAIVMLLCLLGSIVSYFIFTLAGPNPAGARFDKPNPTSVPQMTPTEYANPQQNASFGAEQNMAQPMPAYPPQPMTTHPSRNQDEQGFTGAPAPTSTPEQAGQPSAYTVPQPPYPGQTTPEQGQQPYGNNGFGGNDQYPTAQ</sequence>
<gene>
    <name evidence="3" type="ORF">BBOH_1377</name>
</gene>
<dbReference type="PANTHER" id="PTHR34980:SF2">
    <property type="entry name" value="INNER MEMBRANE PROTEIN YHAH-RELATED"/>
    <property type="match status" value="1"/>
</dbReference>
<feature type="transmembrane region" description="Helical" evidence="2">
    <location>
        <begin position="199"/>
        <end position="218"/>
    </location>
</feature>
<dbReference type="PANTHER" id="PTHR34980">
    <property type="entry name" value="INNER MEMBRANE PROTEIN-RELATED-RELATED"/>
    <property type="match status" value="1"/>
</dbReference>
<feature type="region of interest" description="Disordered" evidence="1">
    <location>
        <begin position="1"/>
        <end position="117"/>
    </location>
</feature>
<feature type="transmembrane region" description="Helical" evidence="2">
    <location>
        <begin position="230"/>
        <end position="255"/>
    </location>
</feature>
<keyword evidence="2" id="KW-0812">Transmembrane</keyword>
<name>A0A086ZF15_9BIFI</name>
<feature type="compositionally biased region" description="Polar residues" evidence="1">
    <location>
        <begin position="363"/>
        <end position="375"/>
    </location>
</feature>
<dbReference type="RefSeq" id="WP_081930397.1">
    <property type="nucleotide sequence ID" value="NZ_JDUS01000009.1"/>
</dbReference>
<feature type="compositionally biased region" description="Polar residues" evidence="1">
    <location>
        <begin position="1"/>
        <end position="59"/>
    </location>
</feature>
<dbReference type="AlphaFoldDB" id="A0A086ZF15"/>
<organism evidence="3 4">
    <name type="scientific">Bifidobacterium bohemicum DSM 22767</name>
    <dbReference type="NCBI Taxonomy" id="1437606"/>
    <lineage>
        <taxon>Bacteria</taxon>
        <taxon>Bacillati</taxon>
        <taxon>Actinomycetota</taxon>
        <taxon>Actinomycetes</taxon>
        <taxon>Bifidobacteriales</taxon>
        <taxon>Bifidobacteriaceae</taxon>
        <taxon>Bifidobacterium</taxon>
    </lineage>
</organism>
<feature type="transmembrane region" description="Helical" evidence="2">
    <location>
        <begin position="267"/>
        <end position="293"/>
    </location>
</feature>
<accession>A0A086ZF15</accession>
<evidence type="ECO:0000256" key="1">
    <source>
        <dbReference type="SAM" id="MobiDB-lite"/>
    </source>
</evidence>
<feature type="compositionally biased region" description="Polar residues" evidence="1">
    <location>
        <begin position="305"/>
        <end position="325"/>
    </location>
</feature>
<dbReference type="GO" id="GO:0005886">
    <property type="term" value="C:plasma membrane"/>
    <property type="evidence" value="ECO:0007669"/>
    <property type="project" value="TreeGrafter"/>
</dbReference>
<keyword evidence="2" id="KW-0472">Membrane</keyword>
<keyword evidence="2" id="KW-1133">Transmembrane helix</keyword>
<feature type="compositionally biased region" description="Low complexity" evidence="1">
    <location>
        <begin position="62"/>
        <end position="73"/>
    </location>
</feature>
<feature type="compositionally biased region" description="Low complexity" evidence="1">
    <location>
        <begin position="385"/>
        <end position="397"/>
    </location>
</feature>
<dbReference type="OrthoDB" id="9812349at2"/>
<feature type="transmembrane region" description="Helical" evidence="2">
    <location>
        <begin position="165"/>
        <end position="187"/>
    </location>
</feature>
<evidence type="ECO:0000313" key="3">
    <source>
        <dbReference type="EMBL" id="KFI45115.1"/>
    </source>
</evidence>
<dbReference type="InterPro" id="IPR008523">
    <property type="entry name" value="DUF805"/>
</dbReference>
<reference evidence="3 4" key="1">
    <citation type="submission" date="2014-03" db="EMBL/GenBank/DDBJ databases">
        <title>Genomics of Bifidobacteria.</title>
        <authorList>
            <person name="Ventura M."/>
            <person name="Milani C."/>
            <person name="Lugli G.A."/>
        </authorList>
    </citation>
    <scope>NUCLEOTIDE SEQUENCE [LARGE SCALE GENOMIC DNA]</scope>
    <source>
        <strain evidence="3 4">DSM 22767</strain>
    </source>
</reference>
<keyword evidence="4" id="KW-1185">Reference proteome</keyword>
<feature type="compositionally biased region" description="Polar residues" evidence="1">
    <location>
        <begin position="74"/>
        <end position="90"/>
    </location>
</feature>
<evidence type="ECO:0000256" key="2">
    <source>
        <dbReference type="SAM" id="Phobius"/>
    </source>
</evidence>
<dbReference type="Pfam" id="PF05656">
    <property type="entry name" value="DUF805"/>
    <property type="match status" value="1"/>
</dbReference>
<comment type="caution">
    <text evidence="3">The sequence shown here is derived from an EMBL/GenBank/DDBJ whole genome shotgun (WGS) entry which is preliminary data.</text>
</comment>
<evidence type="ECO:0008006" key="5">
    <source>
        <dbReference type="Google" id="ProtNLM"/>
    </source>
</evidence>
<proteinExistence type="predicted"/>
<dbReference type="STRING" id="1437606.BBOH_1377"/>
<dbReference type="eggNOG" id="COG3152">
    <property type="taxonomic scope" value="Bacteria"/>
</dbReference>
<feature type="region of interest" description="Disordered" evidence="1">
    <location>
        <begin position="299"/>
        <end position="411"/>
    </location>
</feature>